<evidence type="ECO:0000313" key="3">
    <source>
        <dbReference type="EMBL" id="AIF16794.1"/>
    </source>
</evidence>
<dbReference type="Gene3D" id="3.40.50.150">
    <property type="entry name" value="Vaccinia Virus protein VP39"/>
    <property type="match status" value="1"/>
</dbReference>
<dbReference type="InterPro" id="IPR006342">
    <property type="entry name" value="FkbM_mtfrase"/>
</dbReference>
<proteinExistence type="predicted"/>
<dbReference type="NCBIfam" id="TIGR01444">
    <property type="entry name" value="fkbM_fam"/>
    <property type="match status" value="1"/>
</dbReference>
<dbReference type="InterPro" id="IPR029063">
    <property type="entry name" value="SAM-dependent_MTases_sf"/>
</dbReference>
<evidence type="ECO:0000259" key="1">
    <source>
        <dbReference type="Pfam" id="PF05050"/>
    </source>
</evidence>
<evidence type="ECO:0000259" key="2">
    <source>
        <dbReference type="Pfam" id="PF13946"/>
    </source>
</evidence>
<dbReference type="Pfam" id="PF05050">
    <property type="entry name" value="Methyltransf_21"/>
    <property type="match status" value="1"/>
</dbReference>
<dbReference type="InterPro" id="IPR025282">
    <property type="entry name" value="DUF4214"/>
</dbReference>
<dbReference type="GO" id="GO:0008168">
    <property type="term" value="F:methyltransferase activity"/>
    <property type="evidence" value="ECO:0007669"/>
    <property type="project" value="UniProtKB-KW"/>
</dbReference>
<dbReference type="PANTHER" id="PTHR34203:SF15">
    <property type="entry name" value="SLL1173 PROTEIN"/>
    <property type="match status" value="1"/>
</dbReference>
<dbReference type="GO" id="GO:0032259">
    <property type="term" value="P:methylation"/>
    <property type="evidence" value="ECO:0007669"/>
    <property type="project" value="UniProtKB-KW"/>
</dbReference>
<keyword evidence="3" id="KW-0808">Transferase</keyword>
<dbReference type="EMBL" id="KF901064">
    <property type="protein sequence ID" value="AIF16794.1"/>
    <property type="molecule type" value="Genomic_DNA"/>
</dbReference>
<protein>
    <submittedName>
        <fullName evidence="3">Methyltransferase FkbM family protein</fullName>
    </submittedName>
</protein>
<dbReference type="Pfam" id="PF13946">
    <property type="entry name" value="DUF4214"/>
    <property type="match status" value="1"/>
</dbReference>
<dbReference type="SUPFAM" id="SSF53335">
    <property type="entry name" value="S-adenosyl-L-methionine-dependent methyltransferases"/>
    <property type="match status" value="1"/>
</dbReference>
<reference evidence="3" key="1">
    <citation type="journal article" date="2014" name="Genome Biol. Evol.">
        <title>Pangenome evidence for extensive interdomain horizontal transfer affecting lineage core and shell genes in uncultured planktonic thaumarchaeota and euryarchaeota.</title>
        <authorList>
            <person name="Deschamps P."/>
            <person name="Zivanovic Y."/>
            <person name="Moreira D."/>
            <person name="Rodriguez-Valera F."/>
            <person name="Lopez-Garcia P."/>
        </authorList>
    </citation>
    <scope>NUCLEOTIDE SEQUENCE</scope>
</reference>
<sequence length="331" mass="38224">MIIFYNYKSMHVIKKNMTEKNSKLPYDIAKIYKKYLLRDPDRVGLTHWINQISNNQISLDELEKNIKNSPEFELANKFKQGFTNTSEGFDLWIDPTDEILSRSIVYDKVWEPATTKLIKDVIRSGDTGIDLGANIGYFTVLMANLVGSSGKIFSFEPEPLNFKILQKNIEQNHLENVVLEQSAVGDTDGKIKLYLSNTNSGWHKVFPTQFVDYEVSDKNIDVNICSLDKAFSNQKIDFIKMDVEGYEWNTIKGGKRILEENHDIKLIFEFFPMALRANGVKPDSVLNYLLDAGFHIYVIDENMRLLDFSTDEFCIRHANYSAMNLFCERAF</sequence>
<organism evidence="3">
    <name type="scientific">uncultured marine thaumarchaeote KM3_74_H09</name>
    <dbReference type="NCBI Taxonomy" id="1456276"/>
    <lineage>
        <taxon>Archaea</taxon>
        <taxon>Nitrososphaerota</taxon>
        <taxon>environmental samples</taxon>
    </lineage>
</organism>
<name>A0A075HLN1_9ARCH</name>
<dbReference type="AlphaFoldDB" id="A0A075HLN1"/>
<dbReference type="InterPro" id="IPR052514">
    <property type="entry name" value="SAM-dependent_MTase"/>
</dbReference>
<feature type="domain" description="Methyltransferase FkbM" evidence="1">
    <location>
        <begin position="130"/>
        <end position="295"/>
    </location>
</feature>
<keyword evidence="3" id="KW-0489">Methyltransferase</keyword>
<dbReference type="PANTHER" id="PTHR34203">
    <property type="entry name" value="METHYLTRANSFERASE, FKBM FAMILY PROTEIN"/>
    <property type="match status" value="1"/>
</dbReference>
<feature type="domain" description="DUF4214" evidence="2">
    <location>
        <begin position="28"/>
        <end position="73"/>
    </location>
</feature>
<accession>A0A075HLN1</accession>